<protein>
    <recommendedName>
        <fullName evidence="4">Lipoprotein</fullName>
    </recommendedName>
</protein>
<dbReference type="InterPro" id="IPR025985">
    <property type="entry name" value="YnbE"/>
</dbReference>
<dbReference type="Pfam" id="PF13617">
    <property type="entry name" value="Lipoprotein_19"/>
    <property type="match status" value="1"/>
</dbReference>
<dbReference type="RefSeq" id="WP_147162075.1">
    <property type="nucleotide sequence ID" value="NZ_BJZO01000002.1"/>
</dbReference>
<organism evidence="2 3">
    <name type="scientific">Pararhodospirillum oryzae</name>
    <dbReference type="NCBI Taxonomy" id="478448"/>
    <lineage>
        <taxon>Bacteria</taxon>
        <taxon>Pseudomonadati</taxon>
        <taxon>Pseudomonadota</taxon>
        <taxon>Alphaproteobacteria</taxon>
        <taxon>Rhodospirillales</taxon>
        <taxon>Rhodospirillaceae</taxon>
        <taxon>Pararhodospirillum</taxon>
    </lineage>
</organism>
<evidence type="ECO:0000313" key="2">
    <source>
        <dbReference type="EMBL" id="GEO80005.1"/>
    </source>
</evidence>
<evidence type="ECO:0000313" key="3">
    <source>
        <dbReference type="Proteomes" id="UP000321567"/>
    </source>
</evidence>
<dbReference type="OrthoDB" id="7428332at2"/>
<keyword evidence="1" id="KW-0732">Signal</keyword>
<gene>
    <name evidence="2" type="ORF">ROR02_01360</name>
</gene>
<proteinExistence type="predicted"/>
<feature type="signal peptide" evidence="1">
    <location>
        <begin position="1"/>
        <end position="22"/>
    </location>
</feature>
<dbReference type="AlphaFoldDB" id="A0A512H3G7"/>
<accession>A0A512H3G7</accession>
<evidence type="ECO:0000256" key="1">
    <source>
        <dbReference type="SAM" id="SignalP"/>
    </source>
</evidence>
<dbReference type="Proteomes" id="UP000321567">
    <property type="component" value="Unassembled WGS sequence"/>
</dbReference>
<feature type="chain" id="PRO_5022006406" description="Lipoprotein" evidence="1">
    <location>
        <begin position="23"/>
        <end position="72"/>
    </location>
</feature>
<dbReference type="PROSITE" id="PS51257">
    <property type="entry name" value="PROKAR_LIPOPROTEIN"/>
    <property type="match status" value="1"/>
</dbReference>
<reference evidence="2 3" key="1">
    <citation type="submission" date="2019-07" db="EMBL/GenBank/DDBJ databases">
        <title>Whole genome shotgun sequence of Rhodospirillum oryzae NBRC 107573.</title>
        <authorList>
            <person name="Hosoyama A."/>
            <person name="Uohara A."/>
            <person name="Ohji S."/>
            <person name="Ichikawa N."/>
        </authorList>
    </citation>
    <scope>NUCLEOTIDE SEQUENCE [LARGE SCALE GENOMIC DNA]</scope>
    <source>
        <strain evidence="2 3">NBRC 107573</strain>
    </source>
</reference>
<dbReference type="EMBL" id="BJZO01000002">
    <property type="protein sequence ID" value="GEO80005.1"/>
    <property type="molecule type" value="Genomic_DNA"/>
</dbReference>
<evidence type="ECO:0008006" key="4">
    <source>
        <dbReference type="Google" id="ProtNLM"/>
    </source>
</evidence>
<keyword evidence="3" id="KW-1185">Reference proteome</keyword>
<name>A0A512H3G7_9PROT</name>
<comment type="caution">
    <text evidence="2">The sequence shown here is derived from an EMBL/GenBank/DDBJ whole genome shotgun (WGS) entry which is preliminary data.</text>
</comment>
<sequence>MARPLASPLISVCYGLAALAGAAGLGACQPTVRIEAPQEPIRIDLNVRIEQDVRIRLEQSVEELHKNNPGLF</sequence>